<dbReference type="Gene3D" id="3.30.1460.50">
    <property type="match status" value="1"/>
</dbReference>
<dbReference type="GO" id="GO:0044804">
    <property type="term" value="P:nucleophagy"/>
    <property type="evidence" value="ECO:0007669"/>
    <property type="project" value="TreeGrafter"/>
</dbReference>
<reference evidence="12" key="1">
    <citation type="submission" date="2014-09" db="EMBL/GenBank/DDBJ databases">
        <authorList>
            <person name="Aslett A.Martin."/>
        </authorList>
    </citation>
    <scope>NUCLEOTIDE SEQUENCE</scope>
    <source>
        <strain evidence="12">ED321 Heterogonic</strain>
    </source>
</reference>
<accession>A0A090KR48</accession>
<keyword evidence="6" id="KW-0833">Ubl conjugation pathway</keyword>
<dbReference type="WormBase" id="SRAE_X000173900">
    <property type="protein sequence ID" value="SRP04614"/>
    <property type="gene ID" value="WBGene00267316"/>
</dbReference>
<organism evidence="12">
    <name type="scientific">Strongyloides ratti</name>
    <name type="common">Parasitic roundworm</name>
    <dbReference type="NCBI Taxonomy" id="34506"/>
    <lineage>
        <taxon>Eukaryota</taxon>
        <taxon>Metazoa</taxon>
        <taxon>Ecdysozoa</taxon>
        <taxon>Nematoda</taxon>
        <taxon>Chromadorea</taxon>
        <taxon>Rhabditida</taxon>
        <taxon>Tylenchina</taxon>
        <taxon>Panagrolaimomorpha</taxon>
        <taxon>Strongyloidoidea</taxon>
        <taxon>Strongyloididae</taxon>
        <taxon>Strongyloides</taxon>
    </lineage>
</organism>
<comment type="subcellular location">
    <subcellularLocation>
        <location evidence="1">Cytoplasm</location>
    </subcellularLocation>
</comment>
<keyword evidence="13" id="KW-1185">Reference proteome</keyword>
<name>A0A090KR48_STRRB</name>
<evidence type="ECO:0000256" key="9">
    <source>
        <dbReference type="ARBA" id="ARBA00034553"/>
    </source>
</evidence>
<feature type="region of interest" description="Disordered" evidence="10">
    <location>
        <begin position="156"/>
        <end position="192"/>
    </location>
</feature>
<protein>
    <recommendedName>
        <fullName evidence="3">Ubiquitin-like-conjugating enzyme ATG3</fullName>
    </recommendedName>
    <alternativeName>
        <fullName evidence="9">Autophagy-related protein 3</fullName>
    </alternativeName>
</protein>
<evidence type="ECO:0000313" key="12">
    <source>
        <dbReference type="EMBL" id="CEF59999.1"/>
    </source>
</evidence>
<keyword evidence="8" id="KW-0072">Autophagy</keyword>
<dbReference type="EMBL" id="LN609396">
    <property type="protein sequence ID" value="CEF59999.1"/>
    <property type="molecule type" value="Genomic_DNA"/>
</dbReference>
<dbReference type="OMA" id="HCPTWSW"/>
<evidence type="ECO:0000256" key="4">
    <source>
        <dbReference type="ARBA" id="ARBA00022448"/>
    </source>
</evidence>
<keyword evidence="5" id="KW-0963">Cytoplasm</keyword>
<keyword evidence="4" id="KW-0813">Transport</keyword>
<dbReference type="CTD" id="36384810"/>
<evidence type="ECO:0000313" key="13">
    <source>
        <dbReference type="Proteomes" id="UP000035682"/>
    </source>
</evidence>
<feature type="transmembrane region" description="Helical" evidence="11">
    <location>
        <begin position="284"/>
        <end position="302"/>
    </location>
</feature>
<reference evidence="13" key="2">
    <citation type="submission" date="2014-09" db="EMBL/GenBank/DDBJ databases">
        <authorList>
            <person name="Martin A.A."/>
        </authorList>
    </citation>
    <scope>NUCLEOTIDE SEQUENCE</scope>
    <source>
        <strain evidence="13">ED321</strain>
    </source>
</reference>
<reference evidence="14" key="3">
    <citation type="submission" date="2020-12" db="UniProtKB">
        <authorList>
            <consortium name="WormBaseParasite"/>
        </authorList>
    </citation>
    <scope>IDENTIFICATION</scope>
</reference>
<evidence type="ECO:0000256" key="6">
    <source>
        <dbReference type="ARBA" id="ARBA00022786"/>
    </source>
</evidence>
<proteinExistence type="inferred from homology"/>
<dbReference type="GO" id="GO:0061723">
    <property type="term" value="P:glycophagy"/>
    <property type="evidence" value="ECO:0007669"/>
    <property type="project" value="TreeGrafter"/>
</dbReference>
<keyword evidence="7" id="KW-0653">Protein transport</keyword>
<dbReference type="OrthoDB" id="1584384at2759"/>
<evidence type="ECO:0000256" key="1">
    <source>
        <dbReference type="ARBA" id="ARBA00004496"/>
    </source>
</evidence>
<evidence type="ECO:0000313" key="14">
    <source>
        <dbReference type="WBParaSite" id="SRAE_X000173900.1"/>
    </source>
</evidence>
<dbReference type="GO" id="GO:0000422">
    <property type="term" value="P:autophagy of mitochondrion"/>
    <property type="evidence" value="ECO:0007669"/>
    <property type="project" value="TreeGrafter"/>
</dbReference>
<evidence type="ECO:0000256" key="3">
    <source>
        <dbReference type="ARBA" id="ARBA00017573"/>
    </source>
</evidence>
<gene>
    <name evidence="12 14 15" type="ORF">SRAE_X000173900</name>
</gene>
<sequence>MESLFNNVKSMALNVGEMLTPILTESKFLETGVLTPEEFIIAGDHLIHHCPTWMWSTPADSSKKKPYLPPDKQYLVSRNVPCYRRCKDIEYDPSLEKILNDTEDNDEAWVDTHHYSNNDITKVTKLDKDVIKKLQEAQLEDDEEIDNKFDTVKKKEDDTVGDINDEDDDEIEDPNAYVPGNDDSEDEENGGGIVKTRTYDLNITYDKYYQVPRLWLIGYNENKQLLTVDEMNEDFSQDHQNKTITFESHPFSNLQMASVHPCRHAEVVKKICRQMMENGKELNVNLYIIIFLKFMAAVIPTIEYDFTQTIEM</sequence>
<evidence type="ECO:0000256" key="7">
    <source>
        <dbReference type="ARBA" id="ARBA00022927"/>
    </source>
</evidence>
<dbReference type="AlphaFoldDB" id="A0A090KR48"/>
<feature type="compositionally biased region" description="Acidic residues" evidence="10">
    <location>
        <begin position="159"/>
        <end position="173"/>
    </location>
</feature>
<dbReference type="RefSeq" id="XP_024499209.1">
    <property type="nucleotide sequence ID" value="XM_024652385.1"/>
</dbReference>
<dbReference type="GO" id="GO:0019776">
    <property type="term" value="F:Atg8-family ligase activity"/>
    <property type="evidence" value="ECO:0007669"/>
    <property type="project" value="TreeGrafter"/>
</dbReference>
<evidence type="ECO:0000313" key="15">
    <source>
        <dbReference type="WormBase" id="SRAE_X000173900"/>
    </source>
</evidence>
<evidence type="ECO:0000256" key="5">
    <source>
        <dbReference type="ARBA" id="ARBA00022490"/>
    </source>
</evidence>
<comment type="similarity">
    <text evidence="2">Belongs to the ATG3 family.</text>
</comment>
<dbReference type="GeneID" id="36384810"/>
<dbReference type="InterPro" id="IPR007135">
    <property type="entry name" value="Atg3/Atg10"/>
</dbReference>
<dbReference type="PANTHER" id="PTHR12866">
    <property type="entry name" value="UBIQUITIN-LIKE-CONJUGATING ENZYME ATG3"/>
    <property type="match status" value="1"/>
</dbReference>
<dbReference type="GO" id="GO:0000045">
    <property type="term" value="P:autophagosome assembly"/>
    <property type="evidence" value="ECO:0007669"/>
    <property type="project" value="TreeGrafter"/>
</dbReference>
<dbReference type="Proteomes" id="UP000035682">
    <property type="component" value="Unplaced"/>
</dbReference>
<dbReference type="GO" id="GO:0005829">
    <property type="term" value="C:cytosol"/>
    <property type="evidence" value="ECO:0007669"/>
    <property type="project" value="TreeGrafter"/>
</dbReference>
<keyword evidence="11" id="KW-0472">Membrane</keyword>
<dbReference type="Pfam" id="PF03987">
    <property type="entry name" value="Autophagy_act_C"/>
    <property type="match status" value="1"/>
</dbReference>
<dbReference type="GO" id="GO:0015031">
    <property type="term" value="P:protein transport"/>
    <property type="evidence" value="ECO:0007669"/>
    <property type="project" value="UniProtKB-KW"/>
</dbReference>
<keyword evidence="11" id="KW-1133">Transmembrane helix</keyword>
<evidence type="ECO:0000256" key="2">
    <source>
        <dbReference type="ARBA" id="ARBA00007683"/>
    </source>
</evidence>
<evidence type="ECO:0000256" key="10">
    <source>
        <dbReference type="SAM" id="MobiDB-lite"/>
    </source>
</evidence>
<keyword evidence="11" id="KW-0812">Transmembrane</keyword>
<evidence type="ECO:0000256" key="11">
    <source>
        <dbReference type="SAM" id="Phobius"/>
    </source>
</evidence>
<dbReference type="WBParaSite" id="SRAE_X000173900.1">
    <property type="protein sequence ID" value="SRAE_X000173900.1"/>
    <property type="gene ID" value="WBGene00267316"/>
</dbReference>
<dbReference type="PANTHER" id="PTHR12866:SF2">
    <property type="entry name" value="UBIQUITIN-LIKE-CONJUGATING ENZYME ATG3"/>
    <property type="match status" value="1"/>
</dbReference>
<evidence type="ECO:0000256" key="8">
    <source>
        <dbReference type="ARBA" id="ARBA00023006"/>
    </source>
</evidence>
<dbReference type="GO" id="GO:0000407">
    <property type="term" value="C:phagophore assembly site"/>
    <property type="evidence" value="ECO:0007669"/>
    <property type="project" value="TreeGrafter"/>
</dbReference>